<name>A0A146K3T4_9EUKA</name>
<feature type="coiled-coil region" evidence="1">
    <location>
        <begin position="108"/>
        <end position="135"/>
    </location>
</feature>
<feature type="non-terminal residue" evidence="2">
    <location>
        <position position="437"/>
    </location>
</feature>
<sequence length="437" mass="51987">NNIEVQLIAGRLGIDLNDLVYPDIQTFLRQFKVEDIAKIHYNAQVKYVAEQITKVQQEIPSLLKTGVKTSEYLAFDQHPDLIKYVTIKQEELQSDLLFKFLQQLSTDAKMVRDQLLKKRKTLEKLQNQDKKVERTAHMSDKEVALLQDSAAKDRLKIEQKAKYLQEINLKKVQNLKQIKKKTIDKLLVAQRQKEAFMAEQQLKFVEINDKLIEKQQKIQDQFQQSYNEKISKLIQKQIQQKDKKLIVDYGDGVKYDPSRRLSYLQPLKAKMSQTLQRHLQMQKDELQQKKMSISQQKTKTETVETEKLSKIEKIKAVNASKMEKIDRISLVKQQEQEEYQSKLQQSIADRELDQQIIEMKETVKLRRRNHLLAQHIQQKRVRETMYKRPAFQFVDISKEQNEAKMQKQHQLEEQLKIISYYREQLKVLDKKSKEYKE</sequence>
<proteinExistence type="predicted"/>
<dbReference type="AlphaFoldDB" id="A0A146K3T4"/>
<feature type="non-terminal residue" evidence="2">
    <location>
        <position position="1"/>
    </location>
</feature>
<protein>
    <submittedName>
        <fullName evidence="2">Uncharacterized protein</fullName>
    </submittedName>
</protein>
<reference evidence="2" key="1">
    <citation type="submission" date="2015-07" db="EMBL/GenBank/DDBJ databases">
        <title>Adaptation to a free-living lifestyle via gene acquisitions in the diplomonad Trepomonas sp. PC1.</title>
        <authorList>
            <person name="Xu F."/>
            <person name="Jerlstrom-Hultqvist J."/>
            <person name="Kolisko M."/>
            <person name="Simpson A.G.B."/>
            <person name="Roger A.J."/>
            <person name="Svard S.G."/>
            <person name="Andersson J.O."/>
        </authorList>
    </citation>
    <scope>NUCLEOTIDE SEQUENCE</scope>
    <source>
        <strain evidence="2">PC1</strain>
    </source>
</reference>
<dbReference type="EMBL" id="GDID01005053">
    <property type="protein sequence ID" value="JAP91553.1"/>
    <property type="molecule type" value="Transcribed_RNA"/>
</dbReference>
<evidence type="ECO:0000313" key="2">
    <source>
        <dbReference type="EMBL" id="JAP91553.1"/>
    </source>
</evidence>
<organism evidence="2">
    <name type="scientific">Trepomonas sp. PC1</name>
    <dbReference type="NCBI Taxonomy" id="1076344"/>
    <lineage>
        <taxon>Eukaryota</taxon>
        <taxon>Metamonada</taxon>
        <taxon>Diplomonadida</taxon>
        <taxon>Hexamitidae</taxon>
        <taxon>Hexamitinae</taxon>
        <taxon>Trepomonas</taxon>
    </lineage>
</organism>
<keyword evidence="1" id="KW-0175">Coiled coil</keyword>
<accession>A0A146K3T4</accession>
<evidence type="ECO:0000256" key="1">
    <source>
        <dbReference type="SAM" id="Coils"/>
    </source>
</evidence>
<gene>
    <name evidence="2" type="ORF">TPC1_16803</name>
</gene>